<name>A0A813QZ17_9BILA</name>
<comment type="caution">
    <text evidence="1">The sequence shown here is derived from an EMBL/GenBank/DDBJ whole genome shotgun (WGS) entry which is preliminary data.</text>
</comment>
<gene>
    <name evidence="1" type="ORF">OXX778_LOCUS5132</name>
</gene>
<dbReference type="AlphaFoldDB" id="A0A813QZ17"/>
<dbReference type="Proteomes" id="UP000663879">
    <property type="component" value="Unassembled WGS sequence"/>
</dbReference>
<protein>
    <submittedName>
        <fullName evidence="1">Uncharacterized protein</fullName>
    </submittedName>
</protein>
<evidence type="ECO:0000313" key="2">
    <source>
        <dbReference type="Proteomes" id="UP000663879"/>
    </source>
</evidence>
<evidence type="ECO:0000313" key="1">
    <source>
        <dbReference type="EMBL" id="CAF0774553.1"/>
    </source>
</evidence>
<dbReference type="EMBL" id="CAJNOC010000543">
    <property type="protein sequence ID" value="CAF0774553.1"/>
    <property type="molecule type" value="Genomic_DNA"/>
</dbReference>
<proteinExistence type="predicted"/>
<reference evidence="1" key="1">
    <citation type="submission" date="2021-02" db="EMBL/GenBank/DDBJ databases">
        <authorList>
            <person name="Nowell W R."/>
        </authorList>
    </citation>
    <scope>NUCLEOTIDE SEQUENCE</scope>
    <source>
        <strain evidence="1">Ploen Becks lab</strain>
    </source>
</reference>
<keyword evidence="2" id="KW-1185">Reference proteome</keyword>
<sequence>MSTKNSERVFSDEQNIYKQTTYDQNIDNTTTTTSTNNKNNKYDFGKQFMKTYNDLKELLKKSDLAILDREFKDCLSTLKSRYGLNCKTQTCMKN</sequence>
<accession>A0A813QZ17</accession>
<organism evidence="1 2">
    <name type="scientific">Brachionus calyciflorus</name>
    <dbReference type="NCBI Taxonomy" id="104777"/>
    <lineage>
        <taxon>Eukaryota</taxon>
        <taxon>Metazoa</taxon>
        <taxon>Spiralia</taxon>
        <taxon>Gnathifera</taxon>
        <taxon>Rotifera</taxon>
        <taxon>Eurotatoria</taxon>
        <taxon>Monogononta</taxon>
        <taxon>Pseudotrocha</taxon>
        <taxon>Ploima</taxon>
        <taxon>Brachionidae</taxon>
        <taxon>Brachionus</taxon>
    </lineage>
</organism>